<dbReference type="Proteomes" id="UP001066276">
    <property type="component" value="Chromosome 12"/>
</dbReference>
<sequence length="198" mass="21741">MQGLGFSVFVYLELYVCVFPVGKTLEWSSELFVFSFYICFLARSPPCLIPLRAVVRTCFLVGAISFRSASCWERCRPPVVRCRPYRRPVRGKAKFPRVRSGPHSGPSSDFGRSVLEFSGLCSARAQLIPRCAPLVRAAVPFLSAPEGELASVPKRESQILLASIAVQYGSPGVRLRLCGRVRPGAVGILPRSSTVVFS</sequence>
<dbReference type="AlphaFoldDB" id="A0AAV7KYW4"/>
<comment type="caution">
    <text evidence="1">The sequence shown here is derived from an EMBL/GenBank/DDBJ whole genome shotgun (WGS) entry which is preliminary data.</text>
</comment>
<accession>A0AAV7KYW4</accession>
<name>A0AAV7KYW4_PLEWA</name>
<keyword evidence="2" id="KW-1185">Reference proteome</keyword>
<reference evidence="1" key="1">
    <citation type="journal article" date="2022" name="bioRxiv">
        <title>Sequencing and chromosome-scale assembly of the giantPleurodeles waltlgenome.</title>
        <authorList>
            <person name="Brown T."/>
            <person name="Elewa A."/>
            <person name="Iarovenko S."/>
            <person name="Subramanian E."/>
            <person name="Araus A.J."/>
            <person name="Petzold A."/>
            <person name="Susuki M."/>
            <person name="Suzuki K.-i.T."/>
            <person name="Hayashi T."/>
            <person name="Toyoda A."/>
            <person name="Oliveira C."/>
            <person name="Osipova E."/>
            <person name="Leigh N.D."/>
            <person name="Simon A."/>
            <person name="Yun M.H."/>
        </authorList>
    </citation>
    <scope>NUCLEOTIDE SEQUENCE</scope>
    <source>
        <strain evidence="1">20211129_DDA</strain>
        <tissue evidence="1">Liver</tissue>
    </source>
</reference>
<dbReference type="EMBL" id="JANPWB010000016">
    <property type="protein sequence ID" value="KAJ1084462.1"/>
    <property type="molecule type" value="Genomic_DNA"/>
</dbReference>
<gene>
    <name evidence="1" type="ORF">NDU88_004609</name>
</gene>
<protein>
    <submittedName>
        <fullName evidence="1">Uncharacterized protein</fullName>
    </submittedName>
</protein>
<evidence type="ECO:0000313" key="1">
    <source>
        <dbReference type="EMBL" id="KAJ1084462.1"/>
    </source>
</evidence>
<evidence type="ECO:0000313" key="2">
    <source>
        <dbReference type="Proteomes" id="UP001066276"/>
    </source>
</evidence>
<organism evidence="1 2">
    <name type="scientific">Pleurodeles waltl</name>
    <name type="common">Iberian ribbed newt</name>
    <dbReference type="NCBI Taxonomy" id="8319"/>
    <lineage>
        <taxon>Eukaryota</taxon>
        <taxon>Metazoa</taxon>
        <taxon>Chordata</taxon>
        <taxon>Craniata</taxon>
        <taxon>Vertebrata</taxon>
        <taxon>Euteleostomi</taxon>
        <taxon>Amphibia</taxon>
        <taxon>Batrachia</taxon>
        <taxon>Caudata</taxon>
        <taxon>Salamandroidea</taxon>
        <taxon>Salamandridae</taxon>
        <taxon>Pleurodelinae</taxon>
        <taxon>Pleurodeles</taxon>
    </lineage>
</organism>
<proteinExistence type="predicted"/>